<comment type="caution">
    <text evidence="2">The sequence shown here is derived from an EMBL/GenBank/DDBJ whole genome shotgun (WGS) entry which is preliminary data.</text>
</comment>
<evidence type="ECO:0000256" key="1">
    <source>
        <dbReference type="SAM" id="Phobius"/>
    </source>
</evidence>
<dbReference type="Proteomes" id="UP000634667">
    <property type="component" value="Unassembled WGS sequence"/>
</dbReference>
<proteinExistence type="predicted"/>
<evidence type="ECO:0000313" key="2">
    <source>
        <dbReference type="EMBL" id="GGW52591.1"/>
    </source>
</evidence>
<reference evidence="3" key="1">
    <citation type="journal article" date="2019" name="Int. J. Syst. Evol. Microbiol.">
        <title>The Global Catalogue of Microorganisms (GCM) 10K type strain sequencing project: providing services to taxonomists for standard genome sequencing and annotation.</title>
        <authorList>
            <consortium name="The Broad Institute Genomics Platform"/>
            <consortium name="The Broad Institute Genome Sequencing Center for Infectious Disease"/>
            <person name="Wu L."/>
            <person name="Ma J."/>
        </authorList>
    </citation>
    <scope>NUCLEOTIDE SEQUENCE [LARGE SCALE GENOMIC DNA]</scope>
    <source>
        <strain evidence="3">KCTC 23723</strain>
    </source>
</reference>
<keyword evidence="1" id="KW-0812">Transmembrane</keyword>
<feature type="transmembrane region" description="Helical" evidence="1">
    <location>
        <begin position="6"/>
        <end position="30"/>
    </location>
</feature>
<sequence>MLAKLITFVLWLCVGIISVLISGYLVLLAINWQDEAASPEALMLQGLIENQPHTAPELNGYQYLLQQSHQLTATHSALLTHLFSPCREDTCHDTLVTQQSELATLLEQEQAILAFYDTLLRFSHWQEDLPLSTTTAPSYSVLHYAHRLYLAKVWLLTQQGDVNMAQTLLQHDYLFWRNALANNRSLLSHAVTHSALTTHLQFVEGLLRRLTPEQQHVLTRNSWQTPFATETHSLEHVYAGEWVNIKSVSEPAASLNEMTENASIAAKLIEQLIKPLWQQQATLNELASRILSCTRQHEKPQQNSLNWLYNPIGKLLNANAPFDCDLRPLHALEQQRLRLLASYAG</sequence>
<keyword evidence="3" id="KW-1185">Reference proteome</keyword>
<keyword evidence="1" id="KW-1133">Transmembrane helix</keyword>
<protein>
    <submittedName>
        <fullName evidence="2">Uncharacterized protein</fullName>
    </submittedName>
</protein>
<evidence type="ECO:0000313" key="3">
    <source>
        <dbReference type="Proteomes" id="UP000634667"/>
    </source>
</evidence>
<name>A0ABQ2WHJ0_9ALTE</name>
<dbReference type="RefSeq" id="WP_189480327.1">
    <property type="nucleotide sequence ID" value="NZ_BMYR01000002.1"/>
</dbReference>
<dbReference type="EMBL" id="BMYR01000002">
    <property type="protein sequence ID" value="GGW52591.1"/>
    <property type="molecule type" value="Genomic_DNA"/>
</dbReference>
<organism evidence="2 3">
    <name type="scientific">Alishewanella tabrizica</name>
    <dbReference type="NCBI Taxonomy" id="671278"/>
    <lineage>
        <taxon>Bacteria</taxon>
        <taxon>Pseudomonadati</taxon>
        <taxon>Pseudomonadota</taxon>
        <taxon>Gammaproteobacteria</taxon>
        <taxon>Alteromonadales</taxon>
        <taxon>Alteromonadaceae</taxon>
        <taxon>Alishewanella</taxon>
    </lineage>
</organism>
<accession>A0ABQ2WHJ0</accession>
<gene>
    <name evidence="2" type="ORF">GCM10008111_05800</name>
</gene>
<keyword evidence="1" id="KW-0472">Membrane</keyword>